<feature type="region of interest" description="Disordered" evidence="1">
    <location>
        <begin position="49"/>
        <end position="69"/>
    </location>
</feature>
<evidence type="ECO:0000256" key="1">
    <source>
        <dbReference type="SAM" id="MobiDB-lite"/>
    </source>
</evidence>
<protein>
    <submittedName>
        <fullName evidence="2">(diamondback moth) hypothetical protein</fullName>
    </submittedName>
</protein>
<evidence type="ECO:0000313" key="2">
    <source>
        <dbReference type="EMBL" id="CAG9128200.1"/>
    </source>
</evidence>
<gene>
    <name evidence="2" type="ORF">PLXY2_LOCUS9190</name>
</gene>
<dbReference type="AlphaFoldDB" id="A0A8S4FLW4"/>
<comment type="caution">
    <text evidence="2">The sequence shown here is derived from an EMBL/GenBank/DDBJ whole genome shotgun (WGS) entry which is preliminary data.</text>
</comment>
<reference evidence="2" key="1">
    <citation type="submission" date="2020-11" db="EMBL/GenBank/DDBJ databases">
        <authorList>
            <person name="Whiteford S."/>
        </authorList>
    </citation>
    <scope>NUCLEOTIDE SEQUENCE</scope>
</reference>
<name>A0A8S4FLW4_PLUXY</name>
<sequence>MRNMEVIGIVGEGAREPWPRGVQPPRLLMQRVHIPFTFKLLEDKPVGASTRRCRHRGLGARSPRPRGVQPPRLLMQRVHIPFTCKLLEDKPVGYDVGYRASTRRCRHRGLGARSPRPRGVQPPRLLMQRVHIPFTCKLLEDKPVGYDGECRATRESRRSRGGGNKEALLPYVSEVQARRL</sequence>
<accession>A0A8S4FLW4</accession>
<keyword evidence="3" id="KW-1185">Reference proteome</keyword>
<evidence type="ECO:0000313" key="3">
    <source>
        <dbReference type="Proteomes" id="UP000653454"/>
    </source>
</evidence>
<organism evidence="2 3">
    <name type="scientific">Plutella xylostella</name>
    <name type="common">Diamondback moth</name>
    <name type="synonym">Plutella maculipennis</name>
    <dbReference type="NCBI Taxonomy" id="51655"/>
    <lineage>
        <taxon>Eukaryota</taxon>
        <taxon>Metazoa</taxon>
        <taxon>Ecdysozoa</taxon>
        <taxon>Arthropoda</taxon>
        <taxon>Hexapoda</taxon>
        <taxon>Insecta</taxon>
        <taxon>Pterygota</taxon>
        <taxon>Neoptera</taxon>
        <taxon>Endopterygota</taxon>
        <taxon>Lepidoptera</taxon>
        <taxon>Glossata</taxon>
        <taxon>Ditrysia</taxon>
        <taxon>Yponomeutoidea</taxon>
        <taxon>Plutellidae</taxon>
        <taxon>Plutella</taxon>
    </lineage>
</organism>
<proteinExistence type="predicted"/>
<dbReference type="Proteomes" id="UP000653454">
    <property type="component" value="Unassembled WGS sequence"/>
</dbReference>
<dbReference type="EMBL" id="CAJHNJ030000035">
    <property type="protein sequence ID" value="CAG9128200.1"/>
    <property type="molecule type" value="Genomic_DNA"/>
</dbReference>